<comment type="caution">
    <text evidence="1">The sequence shown here is derived from an EMBL/GenBank/DDBJ whole genome shotgun (WGS) entry which is preliminary data.</text>
</comment>
<gene>
    <name evidence="1" type="ORF">AAV94_05460</name>
</gene>
<dbReference type="GO" id="GO:0005737">
    <property type="term" value="C:cytoplasm"/>
    <property type="evidence" value="ECO:0007669"/>
    <property type="project" value="TreeGrafter"/>
</dbReference>
<name>A0A0U1Q103_9BURK</name>
<dbReference type="AlphaFoldDB" id="A0A0U1Q103"/>
<dbReference type="PANTHER" id="PTHR13017:SF0">
    <property type="entry name" value="METHENYLTETRAHYDROFOLATE SYNTHASE DOMAIN-CONTAINING PROTEIN"/>
    <property type="match status" value="1"/>
</dbReference>
<dbReference type="Gene3D" id="3.40.50.10420">
    <property type="entry name" value="NagB/RpiA/CoA transferase-like"/>
    <property type="match status" value="1"/>
</dbReference>
<dbReference type="PATRIC" id="fig|1610491.3.peg.1163"/>
<dbReference type="InterPro" id="IPR002698">
    <property type="entry name" value="FTHF_cligase"/>
</dbReference>
<dbReference type="EMBL" id="LBNQ01000020">
    <property type="protein sequence ID" value="KKW68275.1"/>
    <property type="molecule type" value="Genomic_DNA"/>
</dbReference>
<protein>
    <submittedName>
        <fullName evidence="1">5-formyltetrahydrofolate cyclo-ligase</fullName>
    </submittedName>
</protein>
<dbReference type="GO" id="GO:0016874">
    <property type="term" value="F:ligase activity"/>
    <property type="evidence" value="ECO:0007669"/>
    <property type="project" value="UniProtKB-KW"/>
</dbReference>
<organism evidence="1 2">
    <name type="scientific">Lampropedia cohaerens</name>
    <dbReference type="NCBI Taxonomy" id="1610491"/>
    <lineage>
        <taxon>Bacteria</taxon>
        <taxon>Pseudomonadati</taxon>
        <taxon>Pseudomonadota</taxon>
        <taxon>Betaproteobacteria</taxon>
        <taxon>Burkholderiales</taxon>
        <taxon>Comamonadaceae</taxon>
        <taxon>Lampropedia</taxon>
    </lineage>
</organism>
<dbReference type="PANTHER" id="PTHR13017">
    <property type="entry name" value="5-FORMYLTETRAHYDROFOLATE CYCLO-LIGASE-RELATED"/>
    <property type="match status" value="1"/>
</dbReference>
<dbReference type="SUPFAM" id="SSF100950">
    <property type="entry name" value="NagB/RpiA/CoA transferase-like"/>
    <property type="match status" value="1"/>
</dbReference>
<dbReference type="InterPro" id="IPR037171">
    <property type="entry name" value="NagB/RpiA_transferase-like"/>
</dbReference>
<keyword evidence="2" id="KW-1185">Reference proteome</keyword>
<proteinExistence type="predicted"/>
<dbReference type="STRING" id="1610491.AAV94_05460"/>
<evidence type="ECO:0000313" key="2">
    <source>
        <dbReference type="Proteomes" id="UP000050580"/>
    </source>
</evidence>
<dbReference type="RefSeq" id="WP_046741332.1">
    <property type="nucleotide sequence ID" value="NZ_LBNQ01000020.1"/>
</dbReference>
<evidence type="ECO:0000313" key="1">
    <source>
        <dbReference type="EMBL" id="KKW68275.1"/>
    </source>
</evidence>
<keyword evidence="1" id="KW-0436">Ligase</keyword>
<reference evidence="1 2" key="1">
    <citation type="submission" date="2015-05" db="EMBL/GenBank/DDBJ databases">
        <title>Draft genome sequence of Lampropedia sp. CT6, isolated from the microbial mat of a hot water spring, located at Manikaran, India.</title>
        <authorList>
            <person name="Tripathi C."/>
            <person name="Rani P."/>
            <person name="Mahato N.K."/>
            <person name="Lal R."/>
        </authorList>
    </citation>
    <scope>NUCLEOTIDE SEQUENCE [LARGE SCALE GENOMIC DNA]</scope>
    <source>
        <strain evidence="1 2">CT6</strain>
    </source>
</reference>
<dbReference type="InterPro" id="IPR024185">
    <property type="entry name" value="FTHF_cligase-like_sf"/>
</dbReference>
<dbReference type="Proteomes" id="UP000050580">
    <property type="component" value="Unassembled WGS sequence"/>
</dbReference>
<accession>A0A0U1Q103</accession>
<dbReference type="Pfam" id="PF01812">
    <property type="entry name" value="5-FTHF_cyc-lig"/>
    <property type="match status" value="1"/>
</dbReference>
<dbReference type="OrthoDB" id="9156280at2"/>
<sequence length="249" mass="28438">MDHKSSVRERVFGQLRKVAYADSRFHFDFGEFIADFQGSEQALERLVNHRFYQQAQVVFITPDNCLEMLRYRALQDGKRILMTTYSIKRGFWLLDPDTIAPERWLYAATLDGMERHGRPMTLAQIRDELPGVDYMVTGTGAINEDGVRFGKGHGFFDAEWGMLYRIGKITTETPAAAVVHDCQVLAETLYPEVFDTVVDAIFTPTRTIEVADPHKPTCGIVWDLLDPTMLATIPPLRELQRMEPQLPPL</sequence>